<dbReference type="Proteomes" id="UP001445732">
    <property type="component" value="Unassembled WGS sequence"/>
</dbReference>
<dbReference type="RefSeq" id="WP_349684273.1">
    <property type="nucleotide sequence ID" value="NZ_JBEGDD010000005.1"/>
</dbReference>
<evidence type="ECO:0000313" key="2">
    <source>
        <dbReference type="Proteomes" id="UP001445732"/>
    </source>
</evidence>
<proteinExistence type="predicted"/>
<reference evidence="1 2" key="1">
    <citation type="submission" date="2024-06" db="EMBL/GenBank/DDBJ databases">
        <title>Brevundimonas sp. C11.</title>
        <authorList>
            <person name="Maltman C."/>
        </authorList>
    </citation>
    <scope>NUCLEOTIDE SEQUENCE [LARGE SCALE GENOMIC DNA]</scope>
    <source>
        <strain evidence="1 2">C11</strain>
    </source>
</reference>
<accession>A0ABV1NN93</accession>
<gene>
    <name evidence="1" type="ORF">ABN401_07785</name>
</gene>
<protein>
    <submittedName>
        <fullName evidence="1">DUF2285 domain-containing protein</fullName>
    </submittedName>
</protein>
<keyword evidence="2" id="KW-1185">Reference proteome</keyword>
<dbReference type="EMBL" id="JBEGDD010000005">
    <property type="protein sequence ID" value="MEQ7155111.1"/>
    <property type="molecule type" value="Genomic_DNA"/>
</dbReference>
<sequence>MSVLDNPPGGDRLTDYDRAMASTYLRLLDADADGADWRDASRHVLGLDPSDDEARARRIHESHLARARWLANQGYRDFVWVKST</sequence>
<comment type="caution">
    <text evidence="1">The sequence shown here is derived from an EMBL/GenBank/DDBJ whole genome shotgun (WGS) entry which is preliminary data.</text>
</comment>
<name>A0ABV1NN93_9CAUL</name>
<evidence type="ECO:0000313" key="1">
    <source>
        <dbReference type="EMBL" id="MEQ7155111.1"/>
    </source>
</evidence>
<organism evidence="1 2">
    <name type="scientific">Brevundimonas aurifodinae</name>
    <dbReference type="NCBI Taxonomy" id="1508312"/>
    <lineage>
        <taxon>Bacteria</taxon>
        <taxon>Pseudomonadati</taxon>
        <taxon>Pseudomonadota</taxon>
        <taxon>Alphaproteobacteria</taxon>
        <taxon>Caulobacterales</taxon>
        <taxon>Caulobacteraceae</taxon>
        <taxon>Brevundimonas</taxon>
    </lineage>
</organism>